<dbReference type="OrthoDB" id="9763644at2"/>
<keyword evidence="1" id="KW-0812">Transmembrane</keyword>
<reference evidence="2 3" key="1">
    <citation type="submission" date="2016-11" db="EMBL/GenBank/DDBJ databases">
        <authorList>
            <person name="Jaros S."/>
            <person name="Januszkiewicz K."/>
            <person name="Wedrychowicz H."/>
        </authorList>
    </citation>
    <scope>NUCLEOTIDE SEQUENCE [LARGE SCALE GENOMIC DNA]</scope>
    <source>
        <strain evidence="2 3">DSM 19022</strain>
    </source>
</reference>
<keyword evidence="3" id="KW-1185">Reference proteome</keyword>
<protein>
    <submittedName>
        <fullName evidence="2">Uncharacterized protein</fullName>
    </submittedName>
</protein>
<accession>A0A1M6HJF5</accession>
<proteinExistence type="predicted"/>
<dbReference type="AlphaFoldDB" id="A0A1M6HJF5"/>
<organism evidence="2 3">
    <name type="scientific">Lutispora thermophila DSM 19022</name>
    <dbReference type="NCBI Taxonomy" id="1122184"/>
    <lineage>
        <taxon>Bacteria</taxon>
        <taxon>Bacillati</taxon>
        <taxon>Bacillota</taxon>
        <taxon>Clostridia</taxon>
        <taxon>Lutisporales</taxon>
        <taxon>Lutisporaceae</taxon>
        <taxon>Lutispora</taxon>
    </lineage>
</organism>
<sequence length="583" mass="66025">MKQNSIINQEKAPVIYIDEVLSRVGSSIIEQDNRYIKIKANGDKVTLTNFIIIPIEMVQMDNEAQFKVEFHTTSNKLITKILYTSDFSSTSKFKSALNRNSIDLIYQGNDHDLEIIKDIVSRKPYAVKTGVSYIGIVKKESQYIFVSDTKAIDKNDNIVDDIVIMENSKCIGTGLAEVQPIDNIGLAQLSKLLFNFNILPITATIIGFCASCFLKEKLWQSGRIKHNYLIITGESGSGKSETVENVIMPMFAATNCTISSGQITRFVNAKMSASSNLIPMIITEYKPTKLNKNRMDEISDLLRNAYDRTPAYRGRPDLVLNEYQPLAPIIIVGEMGFDETAIKERSLEVLYSKANIRDEVIQGRFKMLKRRSRELRMLGRSLLNQALKIEPNDLIRRHRAIEDKINLSLPSRVKNSIANCMQGLLLLKDVYDSLNMNFEKSVGYSMKELFDAVISGVNDYLLDGQNEAKGSIERVLEVICRMEEAGVLVKGSDYQVINQGTELALNISPLYDKITKYVREHNVLDVEVLSLPQFRKQLRTKEYFSDYKTVRFNTPKGVDKPVKAYTLDIAKLKEILDISALVE</sequence>
<evidence type="ECO:0000256" key="1">
    <source>
        <dbReference type="SAM" id="Phobius"/>
    </source>
</evidence>
<evidence type="ECO:0000313" key="2">
    <source>
        <dbReference type="EMBL" id="SHJ22323.1"/>
    </source>
</evidence>
<gene>
    <name evidence="2" type="ORF">SAMN02745176_02821</name>
</gene>
<name>A0A1M6HJF5_9FIRM</name>
<keyword evidence="1" id="KW-0472">Membrane</keyword>
<keyword evidence="1" id="KW-1133">Transmembrane helix</keyword>
<feature type="transmembrane region" description="Helical" evidence="1">
    <location>
        <begin position="192"/>
        <end position="214"/>
    </location>
</feature>
<dbReference type="Proteomes" id="UP000184442">
    <property type="component" value="Unassembled WGS sequence"/>
</dbReference>
<evidence type="ECO:0000313" key="3">
    <source>
        <dbReference type="Proteomes" id="UP000184442"/>
    </source>
</evidence>
<dbReference type="RefSeq" id="WP_073026811.1">
    <property type="nucleotide sequence ID" value="NZ_FQZS01000021.1"/>
</dbReference>
<dbReference type="EMBL" id="FQZS01000021">
    <property type="protein sequence ID" value="SHJ22323.1"/>
    <property type="molecule type" value="Genomic_DNA"/>
</dbReference>
<dbReference type="STRING" id="1122184.SAMN02745176_02821"/>